<dbReference type="FunFam" id="1.10.1040.10:FF:000006">
    <property type="entry name" value="3-hydroxyisobutyrate dehydrogenase"/>
    <property type="match status" value="1"/>
</dbReference>
<dbReference type="PIRSF" id="PIRSF000103">
    <property type="entry name" value="HIBADH"/>
    <property type="match status" value="1"/>
</dbReference>
<sequence length="295" mass="29982">MTTVGFIGLGNMGGPMAANLVAAGHEVLGYDLSETAVAAADEAGVRVLGSVAELAAAAQVVITMLPAGQHVQEVVLGDEGVLKHAVDGTLVIDSSTIDIQSARVVHAALAERGLPVVDAPVSGGVTKARAGTLTFMVGGTQDAVELARPYLEVMGANIIHAGSASAGQAAKICNNMLLGATMTAVAEAFVLGERLGLEARSLFDIVSTSSGDSWALHNFCPWPGLVEGSAADNGYRANFAAALMSKDLRLALTAADQVGATLPLSSVANEVFAELASVEGHLDASAVIRQIRGRD</sequence>
<keyword evidence="4 6" id="KW-0520">NAD</keyword>
<comment type="similarity">
    <text evidence="1 6">Belongs to the HIBADH-related family.</text>
</comment>
<dbReference type="InterPro" id="IPR029154">
    <property type="entry name" value="HIBADH-like_NADP-bd"/>
</dbReference>
<dbReference type="PANTHER" id="PTHR22981">
    <property type="entry name" value="3-HYDROXYISOBUTYRATE DEHYDROGENASE-RELATED"/>
    <property type="match status" value="1"/>
</dbReference>
<dbReference type="GO" id="GO:0050661">
    <property type="term" value="F:NADP binding"/>
    <property type="evidence" value="ECO:0007669"/>
    <property type="project" value="InterPro"/>
</dbReference>
<dbReference type="HOGENOM" id="CLU_035117_6_0_11"/>
<dbReference type="NCBIfam" id="TIGR01692">
    <property type="entry name" value="HIBADH"/>
    <property type="match status" value="1"/>
</dbReference>
<reference evidence="9 10" key="1">
    <citation type="submission" date="2014-05" db="EMBL/GenBank/DDBJ databases">
        <title>Complete genome sequence of the Streptomyces mutabilis TRM45540.</title>
        <authorList>
            <person name="Luo X."/>
            <person name="Zhang L."/>
        </authorList>
    </citation>
    <scope>NUCLEOTIDE SEQUENCE [LARGE SCALE GENOMIC DNA]</scope>
    <source>
        <strain evidence="9 10">TRM45540</strain>
    </source>
</reference>
<keyword evidence="2 6" id="KW-0101">Branched-chain amino acid catabolism</keyword>
<dbReference type="InterPro" id="IPR015815">
    <property type="entry name" value="HIBADH-related"/>
</dbReference>
<dbReference type="InterPro" id="IPR008927">
    <property type="entry name" value="6-PGluconate_DH-like_C_sf"/>
</dbReference>
<evidence type="ECO:0000256" key="6">
    <source>
        <dbReference type="RuleBase" id="RU910714"/>
    </source>
</evidence>
<evidence type="ECO:0000256" key="2">
    <source>
        <dbReference type="ARBA" id="ARBA00022456"/>
    </source>
</evidence>
<dbReference type="RefSeq" id="WP_043384599.1">
    <property type="nucleotide sequence ID" value="NZ_KN039948.1"/>
</dbReference>
<evidence type="ECO:0000313" key="10">
    <source>
        <dbReference type="Proteomes" id="UP000029095"/>
    </source>
</evidence>
<dbReference type="EMBL" id="JNFQ01000005">
    <property type="protein sequence ID" value="KFG71881.1"/>
    <property type="molecule type" value="Genomic_DNA"/>
</dbReference>
<proteinExistence type="inferred from homology"/>
<evidence type="ECO:0000256" key="4">
    <source>
        <dbReference type="ARBA" id="ARBA00023027"/>
    </source>
</evidence>
<dbReference type="Pfam" id="PF03446">
    <property type="entry name" value="NAD_binding_2"/>
    <property type="match status" value="1"/>
</dbReference>
<dbReference type="EC" id="1.1.1.31" evidence="6"/>
<dbReference type="GO" id="GO:0051287">
    <property type="term" value="F:NAD binding"/>
    <property type="evidence" value="ECO:0007669"/>
    <property type="project" value="InterPro"/>
</dbReference>
<comment type="pathway">
    <text evidence="6">Amino-acid degradation; L-valine degradation.</text>
</comment>
<evidence type="ECO:0000256" key="5">
    <source>
        <dbReference type="PIRSR" id="PIRSR000103-1"/>
    </source>
</evidence>
<evidence type="ECO:0000256" key="1">
    <source>
        <dbReference type="ARBA" id="ARBA00009080"/>
    </source>
</evidence>
<evidence type="ECO:0000256" key="3">
    <source>
        <dbReference type="ARBA" id="ARBA00023002"/>
    </source>
</evidence>
<organism evidence="9 10">
    <name type="scientific">Streptomyces mutabilis</name>
    <dbReference type="NCBI Taxonomy" id="67332"/>
    <lineage>
        <taxon>Bacteria</taxon>
        <taxon>Bacillati</taxon>
        <taxon>Actinomycetota</taxon>
        <taxon>Actinomycetes</taxon>
        <taxon>Kitasatosporales</taxon>
        <taxon>Streptomycetaceae</taxon>
        <taxon>Streptomyces</taxon>
    </lineage>
</organism>
<dbReference type="Pfam" id="PF14833">
    <property type="entry name" value="NAD_binding_11"/>
    <property type="match status" value="1"/>
</dbReference>
<dbReference type="UniPathway" id="UPA00362"/>
<dbReference type="GO" id="GO:0006574">
    <property type="term" value="P:L-valine catabolic process"/>
    <property type="evidence" value="ECO:0007669"/>
    <property type="project" value="UniProtKB-UniPathway"/>
</dbReference>
<gene>
    <name evidence="9" type="ORF">FM21_32375</name>
</gene>
<feature type="domain" description="6-phosphogluconate dehydrogenase NADP-binding" evidence="7">
    <location>
        <begin position="3"/>
        <end position="162"/>
    </location>
</feature>
<dbReference type="InterPro" id="IPR002204">
    <property type="entry name" value="3-OH-isobutyrate_DH-rel_CS"/>
</dbReference>
<dbReference type="AlphaFoldDB" id="A0A086MSL3"/>
<comment type="caution">
    <text evidence="9">The sequence shown here is derived from an EMBL/GenBank/DDBJ whole genome shotgun (WGS) entry which is preliminary data.</text>
</comment>
<feature type="active site" evidence="5">
    <location>
        <position position="171"/>
    </location>
</feature>
<accession>A0A086MSL3</accession>
<dbReference type="InterPro" id="IPR011548">
    <property type="entry name" value="HIBADH"/>
</dbReference>
<dbReference type="PROSITE" id="PS00895">
    <property type="entry name" value="3_HYDROXYISOBUT_DH"/>
    <property type="match status" value="1"/>
</dbReference>
<evidence type="ECO:0000259" key="7">
    <source>
        <dbReference type="Pfam" id="PF03446"/>
    </source>
</evidence>
<dbReference type="InterPro" id="IPR006115">
    <property type="entry name" value="6PGDH_NADP-bd"/>
</dbReference>
<keyword evidence="3 6" id="KW-0560">Oxidoreductase</keyword>
<protein>
    <recommendedName>
        <fullName evidence="6">3-hydroxyisobutyrate dehydrogenase</fullName>
        <shortName evidence="6">HIBADH</shortName>
        <ecNumber evidence="6">1.1.1.31</ecNumber>
    </recommendedName>
</protein>
<feature type="domain" description="3-hydroxyisobutyrate dehydrogenase-like NAD-binding" evidence="8">
    <location>
        <begin position="166"/>
        <end position="289"/>
    </location>
</feature>
<comment type="catalytic activity">
    <reaction evidence="6">
        <text>3-hydroxy-2-methylpropanoate + NAD(+) = 2-methyl-3-oxopropanoate + NADH + H(+)</text>
        <dbReference type="Rhea" id="RHEA:17681"/>
        <dbReference type="ChEBI" id="CHEBI:11805"/>
        <dbReference type="ChEBI" id="CHEBI:15378"/>
        <dbReference type="ChEBI" id="CHEBI:57540"/>
        <dbReference type="ChEBI" id="CHEBI:57700"/>
        <dbReference type="ChEBI" id="CHEBI:57945"/>
        <dbReference type="EC" id="1.1.1.31"/>
    </reaction>
</comment>
<dbReference type="Gene3D" id="1.10.1040.10">
    <property type="entry name" value="N-(1-d-carboxylethyl)-l-norvaline Dehydrogenase, domain 2"/>
    <property type="match status" value="1"/>
</dbReference>
<evidence type="ECO:0000313" key="9">
    <source>
        <dbReference type="EMBL" id="KFG71881.1"/>
    </source>
</evidence>
<dbReference type="STRING" id="1915400.FM21_32375"/>
<dbReference type="InterPro" id="IPR036291">
    <property type="entry name" value="NAD(P)-bd_dom_sf"/>
</dbReference>
<dbReference type="InterPro" id="IPR013328">
    <property type="entry name" value="6PGD_dom2"/>
</dbReference>
<keyword evidence="10" id="KW-1185">Reference proteome</keyword>
<dbReference type="GO" id="GO:0008442">
    <property type="term" value="F:3-hydroxyisobutyrate dehydrogenase activity"/>
    <property type="evidence" value="ECO:0007669"/>
    <property type="project" value="UniProtKB-EC"/>
</dbReference>
<dbReference type="Proteomes" id="UP000029095">
    <property type="component" value="Unassembled WGS sequence"/>
</dbReference>
<name>A0A086MSL3_9ACTN</name>
<dbReference type="SUPFAM" id="SSF51735">
    <property type="entry name" value="NAD(P)-binding Rossmann-fold domains"/>
    <property type="match status" value="1"/>
</dbReference>
<dbReference type="Gene3D" id="3.40.50.720">
    <property type="entry name" value="NAD(P)-binding Rossmann-like Domain"/>
    <property type="match status" value="1"/>
</dbReference>
<dbReference type="PANTHER" id="PTHR22981:SF7">
    <property type="entry name" value="3-HYDROXYISOBUTYRATE DEHYDROGENASE, MITOCHONDRIAL"/>
    <property type="match status" value="1"/>
</dbReference>
<dbReference type="SUPFAM" id="SSF48179">
    <property type="entry name" value="6-phosphogluconate dehydrogenase C-terminal domain-like"/>
    <property type="match status" value="1"/>
</dbReference>
<evidence type="ECO:0000259" key="8">
    <source>
        <dbReference type="Pfam" id="PF14833"/>
    </source>
</evidence>